<organism evidence="2 3">
    <name type="scientific">Westerdykella ornata</name>
    <dbReference type="NCBI Taxonomy" id="318751"/>
    <lineage>
        <taxon>Eukaryota</taxon>
        <taxon>Fungi</taxon>
        <taxon>Dikarya</taxon>
        <taxon>Ascomycota</taxon>
        <taxon>Pezizomycotina</taxon>
        <taxon>Dothideomycetes</taxon>
        <taxon>Pleosporomycetidae</taxon>
        <taxon>Pleosporales</taxon>
        <taxon>Sporormiaceae</taxon>
        <taxon>Westerdykella</taxon>
    </lineage>
</organism>
<dbReference type="Proteomes" id="UP000800097">
    <property type="component" value="Unassembled WGS sequence"/>
</dbReference>
<keyword evidence="3" id="KW-1185">Reference proteome</keyword>
<evidence type="ECO:0000313" key="2">
    <source>
        <dbReference type="EMBL" id="KAF2275823.1"/>
    </source>
</evidence>
<dbReference type="AlphaFoldDB" id="A0A6A6JIB2"/>
<feature type="region of interest" description="Disordered" evidence="1">
    <location>
        <begin position="14"/>
        <end position="74"/>
    </location>
</feature>
<evidence type="ECO:0000256" key="1">
    <source>
        <dbReference type="SAM" id="MobiDB-lite"/>
    </source>
</evidence>
<name>A0A6A6JIB2_WESOR</name>
<sequence>MLLFGIHGIRRSFSSSSRTDMGLSPTGRRPLLSTDGIRTWRNRGGGHGRHGNPHRKRLSEDSAPTASPLAAGGQLLKTETVSGGSRRWGAIVQLFPKRFSLWMQRYSKNHLLYAAVTDWMLFWAVS</sequence>
<feature type="compositionally biased region" description="Basic residues" evidence="1">
    <location>
        <begin position="40"/>
        <end position="57"/>
    </location>
</feature>
<reference evidence="2" key="1">
    <citation type="journal article" date="2020" name="Stud. Mycol.">
        <title>101 Dothideomycetes genomes: a test case for predicting lifestyles and emergence of pathogens.</title>
        <authorList>
            <person name="Haridas S."/>
            <person name="Albert R."/>
            <person name="Binder M."/>
            <person name="Bloem J."/>
            <person name="Labutti K."/>
            <person name="Salamov A."/>
            <person name="Andreopoulos B."/>
            <person name="Baker S."/>
            <person name="Barry K."/>
            <person name="Bills G."/>
            <person name="Bluhm B."/>
            <person name="Cannon C."/>
            <person name="Castanera R."/>
            <person name="Culley D."/>
            <person name="Daum C."/>
            <person name="Ezra D."/>
            <person name="Gonzalez J."/>
            <person name="Henrissat B."/>
            <person name="Kuo A."/>
            <person name="Liang C."/>
            <person name="Lipzen A."/>
            <person name="Lutzoni F."/>
            <person name="Magnuson J."/>
            <person name="Mondo S."/>
            <person name="Nolan M."/>
            <person name="Ohm R."/>
            <person name="Pangilinan J."/>
            <person name="Park H.-J."/>
            <person name="Ramirez L."/>
            <person name="Alfaro M."/>
            <person name="Sun H."/>
            <person name="Tritt A."/>
            <person name="Yoshinaga Y."/>
            <person name="Zwiers L.-H."/>
            <person name="Turgeon B."/>
            <person name="Goodwin S."/>
            <person name="Spatafora J."/>
            <person name="Crous P."/>
            <person name="Grigoriev I."/>
        </authorList>
    </citation>
    <scope>NUCLEOTIDE SEQUENCE</scope>
    <source>
        <strain evidence="2">CBS 379.55</strain>
    </source>
</reference>
<dbReference type="EMBL" id="ML986495">
    <property type="protein sequence ID" value="KAF2275823.1"/>
    <property type="molecule type" value="Genomic_DNA"/>
</dbReference>
<dbReference type="GeneID" id="54556098"/>
<accession>A0A6A6JIB2</accession>
<dbReference type="RefSeq" id="XP_033653362.1">
    <property type="nucleotide sequence ID" value="XM_033802923.1"/>
</dbReference>
<evidence type="ECO:0000313" key="3">
    <source>
        <dbReference type="Proteomes" id="UP000800097"/>
    </source>
</evidence>
<protein>
    <submittedName>
        <fullName evidence="2">Uncharacterized protein</fullName>
    </submittedName>
</protein>
<gene>
    <name evidence="2" type="ORF">EI97DRAFT_56966</name>
</gene>
<proteinExistence type="predicted"/>